<accession>A0A1Y1Y6Q0</accession>
<organism evidence="1 2">
    <name type="scientific">Clohesyomyces aquaticus</name>
    <dbReference type="NCBI Taxonomy" id="1231657"/>
    <lineage>
        <taxon>Eukaryota</taxon>
        <taxon>Fungi</taxon>
        <taxon>Dikarya</taxon>
        <taxon>Ascomycota</taxon>
        <taxon>Pezizomycotina</taxon>
        <taxon>Dothideomycetes</taxon>
        <taxon>Pleosporomycetidae</taxon>
        <taxon>Pleosporales</taxon>
        <taxon>Lindgomycetaceae</taxon>
        <taxon>Clohesyomyces</taxon>
    </lineage>
</organism>
<proteinExistence type="predicted"/>
<gene>
    <name evidence="1" type="ORF">BCR34DRAFT_235411</name>
</gene>
<evidence type="ECO:0000313" key="1">
    <source>
        <dbReference type="EMBL" id="ORX93673.1"/>
    </source>
</evidence>
<dbReference type="Proteomes" id="UP000193144">
    <property type="component" value="Unassembled WGS sequence"/>
</dbReference>
<sequence>MVEHAVCGNVSARMAAGVQDHLSTSLDKYFFQALHSSHRGPHRLDMTPGSVISIVALICVWELDSSYQIPISGETNPCVLSKVIAEVVGIERDLSNRLIKPTPMQRIQNQFIAGGDVNCPKFPEGLEIVKDSDQNVKGFRRALELGHIPTH</sequence>
<dbReference type="EMBL" id="MCFA01000332">
    <property type="protein sequence ID" value="ORX93673.1"/>
    <property type="molecule type" value="Genomic_DNA"/>
</dbReference>
<protein>
    <submittedName>
        <fullName evidence="1">Uncharacterized protein</fullName>
    </submittedName>
</protein>
<evidence type="ECO:0000313" key="2">
    <source>
        <dbReference type="Proteomes" id="UP000193144"/>
    </source>
</evidence>
<name>A0A1Y1Y6Q0_9PLEO</name>
<keyword evidence="2" id="KW-1185">Reference proteome</keyword>
<comment type="caution">
    <text evidence="1">The sequence shown here is derived from an EMBL/GenBank/DDBJ whole genome shotgun (WGS) entry which is preliminary data.</text>
</comment>
<dbReference type="AlphaFoldDB" id="A0A1Y1Y6Q0"/>
<reference evidence="1 2" key="1">
    <citation type="submission" date="2016-07" db="EMBL/GenBank/DDBJ databases">
        <title>Pervasive Adenine N6-methylation of Active Genes in Fungi.</title>
        <authorList>
            <consortium name="DOE Joint Genome Institute"/>
            <person name="Mondo S.J."/>
            <person name="Dannebaum R.O."/>
            <person name="Kuo R.C."/>
            <person name="Labutti K."/>
            <person name="Haridas S."/>
            <person name="Kuo A."/>
            <person name="Salamov A."/>
            <person name="Ahrendt S.R."/>
            <person name="Lipzen A."/>
            <person name="Sullivan W."/>
            <person name="Andreopoulos W.B."/>
            <person name="Clum A."/>
            <person name="Lindquist E."/>
            <person name="Daum C."/>
            <person name="Ramamoorthy G.K."/>
            <person name="Gryganskyi A."/>
            <person name="Culley D."/>
            <person name="Magnuson J.K."/>
            <person name="James T.Y."/>
            <person name="O'Malley M.A."/>
            <person name="Stajich J.E."/>
            <person name="Spatafora J.W."/>
            <person name="Visel A."/>
            <person name="Grigoriev I.V."/>
        </authorList>
    </citation>
    <scope>NUCLEOTIDE SEQUENCE [LARGE SCALE GENOMIC DNA]</scope>
    <source>
        <strain evidence="1 2">CBS 115471</strain>
    </source>
</reference>